<evidence type="ECO:0000256" key="6">
    <source>
        <dbReference type="ARBA" id="ARBA00022833"/>
    </source>
</evidence>
<organism evidence="10 11">
    <name type="scientific">Pinctada imbricata</name>
    <name type="common">Atlantic pearl-oyster</name>
    <name type="synonym">Pinctada martensii</name>
    <dbReference type="NCBI Taxonomy" id="66713"/>
    <lineage>
        <taxon>Eukaryota</taxon>
        <taxon>Metazoa</taxon>
        <taxon>Spiralia</taxon>
        <taxon>Lophotrochozoa</taxon>
        <taxon>Mollusca</taxon>
        <taxon>Bivalvia</taxon>
        <taxon>Autobranchia</taxon>
        <taxon>Pteriomorphia</taxon>
        <taxon>Pterioida</taxon>
        <taxon>Pterioidea</taxon>
        <taxon>Pteriidae</taxon>
        <taxon>Pinctada</taxon>
    </lineage>
</organism>
<dbReference type="PROSITE" id="PS51837">
    <property type="entry name" value="LITAF"/>
    <property type="match status" value="1"/>
</dbReference>
<evidence type="ECO:0000313" key="10">
    <source>
        <dbReference type="EMBL" id="KAK3096218.1"/>
    </source>
</evidence>
<evidence type="ECO:0000256" key="5">
    <source>
        <dbReference type="ARBA" id="ARBA00022723"/>
    </source>
</evidence>
<protein>
    <recommendedName>
        <fullName evidence="9">LITAF domain-containing protein</fullName>
    </recommendedName>
</protein>
<sequence length="81" mass="9099">MMNQPMFTQCPTRLLCPYCRADITTSIEYEAGALTWLTSGVLCLVGCWLGCCLIPFCINDLQDVKHKCPNCNNIVGINRRL</sequence>
<dbReference type="GO" id="GO:0005765">
    <property type="term" value="C:lysosomal membrane"/>
    <property type="evidence" value="ECO:0007669"/>
    <property type="project" value="UniProtKB-SubCell"/>
</dbReference>
<dbReference type="GO" id="GO:0008270">
    <property type="term" value="F:zinc ion binding"/>
    <property type="evidence" value="ECO:0007669"/>
    <property type="project" value="TreeGrafter"/>
</dbReference>
<dbReference type="GO" id="GO:0031902">
    <property type="term" value="C:late endosome membrane"/>
    <property type="evidence" value="ECO:0007669"/>
    <property type="project" value="UniProtKB-SubCell"/>
</dbReference>
<evidence type="ECO:0000256" key="8">
    <source>
        <dbReference type="SAM" id="Phobius"/>
    </source>
</evidence>
<feature type="transmembrane region" description="Helical" evidence="8">
    <location>
        <begin position="37"/>
        <end position="58"/>
    </location>
</feature>
<evidence type="ECO:0000256" key="2">
    <source>
        <dbReference type="ARBA" id="ARBA00004481"/>
    </source>
</evidence>
<keyword evidence="8" id="KW-1133">Transmembrane helix</keyword>
<comment type="subcellular location">
    <subcellularLocation>
        <location evidence="2">Endosome membrane</location>
        <topology evidence="2">Peripheral membrane protein</topology>
    </subcellularLocation>
    <subcellularLocation>
        <location evidence="1">Late endosome membrane</location>
    </subcellularLocation>
    <subcellularLocation>
        <location evidence="3">Lysosome membrane</location>
        <topology evidence="3">Peripheral membrane protein</topology>
        <orientation evidence="3">Cytoplasmic side</orientation>
    </subcellularLocation>
</comment>
<dbReference type="Proteomes" id="UP001186944">
    <property type="component" value="Unassembled WGS sequence"/>
</dbReference>
<dbReference type="InterPro" id="IPR006629">
    <property type="entry name" value="LITAF"/>
</dbReference>
<dbReference type="EMBL" id="VSWD01000008">
    <property type="protein sequence ID" value="KAK3096218.1"/>
    <property type="molecule type" value="Genomic_DNA"/>
</dbReference>
<keyword evidence="11" id="KW-1185">Reference proteome</keyword>
<feature type="domain" description="LITAF" evidence="9">
    <location>
        <begin position="1"/>
        <end position="80"/>
    </location>
</feature>
<dbReference type="AlphaFoldDB" id="A0AA88Y1Z4"/>
<dbReference type="PANTHER" id="PTHR23292">
    <property type="entry name" value="LIPOPOLYSACCHARIDE-INDUCED TUMOR NECROSIS FACTOR-ALPHA FACTOR"/>
    <property type="match status" value="1"/>
</dbReference>
<reference evidence="10" key="1">
    <citation type="submission" date="2019-08" db="EMBL/GenBank/DDBJ databases">
        <title>The improved chromosome-level genome for the pearl oyster Pinctada fucata martensii using PacBio sequencing and Hi-C.</title>
        <authorList>
            <person name="Zheng Z."/>
        </authorList>
    </citation>
    <scope>NUCLEOTIDE SEQUENCE</scope>
    <source>
        <strain evidence="10">ZZ-2019</strain>
        <tissue evidence="10">Adductor muscle</tissue>
    </source>
</reference>
<evidence type="ECO:0000256" key="3">
    <source>
        <dbReference type="ARBA" id="ARBA00004630"/>
    </source>
</evidence>
<keyword evidence="6" id="KW-0862">Zinc</keyword>
<evidence type="ECO:0000259" key="9">
    <source>
        <dbReference type="PROSITE" id="PS51837"/>
    </source>
</evidence>
<proteinExistence type="inferred from homology"/>
<evidence type="ECO:0000256" key="1">
    <source>
        <dbReference type="ARBA" id="ARBA00004414"/>
    </source>
</evidence>
<keyword evidence="7 8" id="KW-0472">Membrane</keyword>
<accession>A0AA88Y1Z4</accession>
<name>A0AA88Y1Z4_PINIB</name>
<keyword evidence="5" id="KW-0479">Metal-binding</keyword>
<evidence type="ECO:0000256" key="4">
    <source>
        <dbReference type="ARBA" id="ARBA00005975"/>
    </source>
</evidence>
<dbReference type="PANTHER" id="PTHR23292:SF6">
    <property type="entry name" value="FI16602P1-RELATED"/>
    <property type="match status" value="1"/>
</dbReference>
<evidence type="ECO:0000256" key="7">
    <source>
        <dbReference type="ARBA" id="ARBA00023136"/>
    </source>
</evidence>
<gene>
    <name evidence="10" type="ORF">FSP39_024583</name>
</gene>
<comment type="caution">
    <text evidence="10">The sequence shown here is derived from an EMBL/GenBank/DDBJ whole genome shotgun (WGS) entry which is preliminary data.</text>
</comment>
<dbReference type="SMART" id="SM00714">
    <property type="entry name" value="LITAF"/>
    <property type="match status" value="1"/>
</dbReference>
<evidence type="ECO:0000313" key="11">
    <source>
        <dbReference type="Proteomes" id="UP001186944"/>
    </source>
</evidence>
<dbReference type="InterPro" id="IPR037519">
    <property type="entry name" value="LITAF_fam"/>
</dbReference>
<keyword evidence="8" id="KW-0812">Transmembrane</keyword>
<dbReference type="Pfam" id="PF10601">
    <property type="entry name" value="zf-LITAF-like"/>
    <property type="match status" value="1"/>
</dbReference>
<comment type="similarity">
    <text evidence="4">Belongs to the CDIP1/LITAF family.</text>
</comment>